<dbReference type="Proteomes" id="UP000694920">
    <property type="component" value="Unplaced"/>
</dbReference>
<evidence type="ECO:0000256" key="7">
    <source>
        <dbReference type="ARBA" id="ARBA00022776"/>
    </source>
</evidence>
<dbReference type="RefSeq" id="XP_015594320.1">
    <property type="nucleotide sequence ID" value="XM_015738834.2"/>
</dbReference>
<evidence type="ECO:0000259" key="13">
    <source>
        <dbReference type="Pfam" id="PF20665"/>
    </source>
</evidence>
<evidence type="ECO:0000259" key="14">
    <source>
        <dbReference type="Pfam" id="PF20666"/>
    </source>
</evidence>
<feature type="domain" description="Centromere/kinetochore protein zw10 middle" evidence="13">
    <location>
        <begin position="189"/>
        <end position="386"/>
    </location>
</feature>
<dbReference type="InterPro" id="IPR048344">
    <property type="entry name" value="Zw10_middle"/>
</dbReference>
<organism evidence="16 17">
    <name type="scientific">Cephus cinctus</name>
    <name type="common">Wheat stem sawfly</name>
    <dbReference type="NCBI Taxonomy" id="211228"/>
    <lineage>
        <taxon>Eukaryota</taxon>
        <taxon>Metazoa</taxon>
        <taxon>Ecdysozoa</taxon>
        <taxon>Arthropoda</taxon>
        <taxon>Hexapoda</taxon>
        <taxon>Insecta</taxon>
        <taxon>Pterygota</taxon>
        <taxon>Neoptera</taxon>
        <taxon>Endopterygota</taxon>
        <taxon>Hymenoptera</taxon>
        <taxon>Cephoidea</taxon>
        <taxon>Cephidae</taxon>
        <taxon>Cephus</taxon>
    </lineage>
</organism>
<keyword evidence="10" id="KW-0137">Centromere</keyword>
<dbReference type="GeneID" id="107267306"/>
<keyword evidence="5" id="KW-0963">Cytoplasm</keyword>
<dbReference type="PANTHER" id="PTHR12205">
    <property type="entry name" value="CENTROMERE/KINETOCHORE PROTEIN ZW10"/>
    <property type="match status" value="1"/>
</dbReference>
<evidence type="ECO:0000313" key="16">
    <source>
        <dbReference type="Proteomes" id="UP000694920"/>
    </source>
</evidence>
<feature type="coiled-coil region" evidence="11">
    <location>
        <begin position="10"/>
        <end position="76"/>
    </location>
</feature>
<dbReference type="GO" id="GO:0005737">
    <property type="term" value="C:cytoplasm"/>
    <property type="evidence" value="ECO:0007669"/>
    <property type="project" value="UniProtKB-SubCell"/>
</dbReference>
<dbReference type="Pfam" id="PF20666">
    <property type="entry name" value="ZW10_C"/>
    <property type="match status" value="1"/>
</dbReference>
<dbReference type="Pfam" id="PF22766">
    <property type="entry name" value="ZW10_C2"/>
    <property type="match status" value="1"/>
</dbReference>
<keyword evidence="4" id="KW-0158">Chromosome</keyword>
<dbReference type="Pfam" id="PF06248">
    <property type="entry name" value="Zw10_N"/>
    <property type="match status" value="1"/>
</dbReference>
<evidence type="ECO:0000256" key="8">
    <source>
        <dbReference type="ARBA" id="ARBA00022838"/>
    </source>
</evidence>
<keyword evidence="6" id="KW-0132">Cell division</keyword>
<dbReference type="InterPro" id="IPR046362">
    <property type="entry name" value="Zw10/DSL1_C_sf"/>
</dbReference>
<dbReference type="InterPro" id="IPR009361">
    <property type="entry name" value="Zw10_N"/>
</dbReference>
<evidence type="ECO:0000256" key="5">
    <source>
        <dbReference type="ARBA" id="ARBA00022490"/>
    </source>
</evidence>
<comment type="subcellular location">
    <subcellularLocation>
        <location evidence="2">Chromosome</location>
        <location evidence="2">Centromere</location>
        <location evidence="2">Kinetochore</location>
    </subcellularLocation>
    <subcellularLocation>
        <location evidence="1">Cytoplasm</location>
    </subcellularLocation>
</comment>
<comment type="similarity">
    <text evidence="3">Belongs to the ZW10 family.</text>
</comment>
<evidence type="ECO:0000256" key="2">
    <source>
        <dbReference type="ARBA" id="ARBA00004629"/>
    </source>
</evidence>
<accession>A0AAJ7FJ42</accession>
<dbReference type="InterPro" id="IPR048343">
    <property type="entry name" value="ZW10_C"/>
</dbReference>
<evidence type="ECO:0000256" key="9">
    <source>
        <dbReference type="ARBA" id="ARBA00023306"/>
    </source>
</evidence>
<feature type="domain" description="Centromere/kinetochore protein zw10 N-terminal" evidence="12">
    <location>
        <begin position="29"/>
        <end position="119"/>
    </location>
</feature>
<keyword evidence="9" id="KW-0131">Cell cycle</keyword>
<gene>
    <name evidence="17" type="primary">LOC107267306</name>
</gene>
<keyword evidence="8" id="KW-0995">Kinetochore</keyword>
<dbReference type="GO" id="GO:0051301">
    <property type="term" value="P:cell division"/>
    <property type="evidence" value="ECO:0007669"/>
    <property type="project" value="UniProtKB-KW"/>
</dbReference>
<keyword evidence="7" id="KW-0498">Mitosis</keyword>
<dbReference type="GO" id="GO:1990423">
    <property type="term" value="C:RZZ complex"/>
    <property type="evidence" value="ECO:0007669"/>
    <property type="project" value="TreeGrafter"/>
</dbReference>
<evidence type="ECO:0000256" key="1">
    <source>
        <dbReference type="ARBA" id="ARBA00004496"/>
    </source>
</evidence>
<evidence type="ECO:0000256" key="3">
    <source>
        <dbReference type="ARBA" id="ARBA00006245"/>
    </source>
</evidence>
<evidence type="ECO:0000256" key="11">
    <source>
        <dbReference type="SAM" id="Coils"/>
    </source>
</evidence>
<dbReference type="KEGG" id="ccin:107267306"/>
<evidence type="ECO:0000256" key="10">
    <source>
        <dbReference type="ARBA" id="ARBA00023328"/>
    </source>
</evidence>
<reference evidence="17" key="1">
    <citation type="submission" date="2025-08" db="UniProtKB">
        <authorList>
            <consortium name="RefSeq"/>
        </authorList>
    </citation>
    <scope>IDENTIFICATION</scope>
</reference>
<evidence type="ECO:0000313" key="17">
    <source>
        <dbReference type="RefSeq" id="XP_015594320.1"/>
    </source>
</evidence>
<dbReference type="InterPro" id="IPR055148">
    <property type="entry name" value="ZW10_C_2"/>
</dbReference>
<dbReference type="CTD" id="9183"/>
<feature type="domain" description="Centromere/kinetochore protein zw10 C-terminal" evidence="14">
    <location>
        <begin position="425"/>
        <end position="553"/>
    </location>
</feature>
<dbReference type="AlphaFoldDB" id="A0AAJ7FJ42"/>
<dbReference type="GO" id="GO:0007094">
    <property type="term" value="P:mitotic spindle assembly checkpoint signaling"/>
    <property type="evidence" value="ECO:0007669"/>
    <property type="project" value="TreeGrafter"/>
</dbReference>
<evidence type="ECO:0000256" key="6">
    <source>
        <dbReference type="ARBA" id="ARBA00022618"/>
    </source>
</evidence>
<dbReference type="GO" id="GO:0005634">
    <property type="term" value="C:nucleus"/>
    <property type="evidence" value="ECO:0007669"/>
    <property type="project" value="InterPro"/>
</dbReference>
<dbReference type="Gene3D" id="1.10.357.150">
    <property type="match status" value="1"/>
</dbReference>
<protein>
    <submittedName>
        <fullName evidence="17">Centromere/kinetochore protein zw10 homolog</fullName>
    </submittedName>
</protein>
<evidence type="ECO:0000259" key="12">
    <source>
        <dbReference type="Pfam" id="PF06248"/>
    </source>
</evidence>
<evidence type="ECO:0000256" key="4">
    <source>
        <dbReference type="ARBA" id="ARBA00022454"/>
    </source>
</evidence>
<dbReference type="PANTHER" id="PTHR12205:SF0">
    <property type="entry name" value="CENTROMERE_KINETOCHORE PROTEIN ZW10 HOMOLOG"/>
    <property type="match status" value="1"/>
</dbReference>
<dbReference type="GO" id="GO:0006888">
    <property type="term" value="P:endoplasmic reticulum to Golgi vesicle-mediated transport"/>
    <property type="evidence" value="ECO:0007669"/>
    <property type="project" value="TreeGrafter"/>
</dbReference>
<sequence length="722" mass="83026">MSSFLTNILLTAGNNEKIDLNEKINEIKEQVLNLKYEVKDFMDHNYIEFTPQLKSNETLANKAESLINEMNILQARVEGQIKIELSGSTRELQSLSDALKESSISIKLSSKLLELHNGLRSIETYKQQKRYVDAAKTIRHVQVLLESPDCDLQSVDIFHSIMNEYGQVHSLFLGDISALWQQHISWNAIEEPSKALSVTLTIQCRLEEIQDLIQALHYVENLNNCLNNLAMKLMNHVIRPLINYVCDVHVLDETVFSVKTTDKKNKPCYESVLYNLKLLFQFLHQHLNVTLEGEQKLFAEFRNCLLKPLSDTLIKDCIANTIPSSSAELQKFGPVVKAINEFQDYLIEIGFITDQQLFLSDYTKNIDSLFIDKICQDLLVKARVIMKKDLHDSIKHEPREALQFPEEALDDYGLEINRKLSKVTFQLPACQISKSVQEIMELVRGILEEACSSSEVCSVRLFYTSRNVFEMYAGLVPEHHKKFLETIPQQVALFHNNCMYLAHNLFTLAHKYRRKLPELFKTHNLTYVDLPLLLRTVGIEYFLEHMKYQRNIIIDIIRDSGLSTLGQTPELPPSTERAMRQCIRQLELLRTVWLGVLPVNIYCRAVGCIMNSMVEDLITKVTNAEDIPADVATELVTLLSMIIKRGPSIFPDPDSVQRHVRKWQKLTELIKVLGASLKEIEDRWENGKGPLAREFSNVQVRQLIRALFQNTERRAILLASIK</sequence>
<proteinExistence type="inferred from homology"/>
<dbReference type="Pfam" id="PF20665">
    <property type="entry name" value="Zw10_middle"/>
    <property type="match status" value="1"/>
</dbReference>
<name>A0AAJ7FJ42_CEPCN</name>
<evidence type="ECO:0000259" key="15">
    <source>
        <dbReference type="Pfam" id="PF22766"/>
    </source>
</evidence>
<keyword evidence="11" id="KW-0175">Coiled coil</keyword>
<feature type="domain" description="ZW10 C-terminal helical" evidence="15">
    <location>
        <begin position="577"/>
        <end position="721"/>
    </location>
</feature>
<keyword evidence="16" id="KW-1185">Reference proteome</keyword>